<dbReference type="PANTHER" id="PTHR30544">
    <property type="entry name" value="23S RRNA METHYLTRANSFERASE"/>
    <property type="match status" value="1"/>
</dbReference>
<organism evidence="14 15">
    <name type="scientific">Orenia metallireducens</name>
    <dbReference type="NCBI Taxonomy" id="1413210"/>
    <lineage>
        <taxon>Bacteria</taxon>
        <taxon>Bacillati</taxon>
        <taxon>Bacillota</taxon>
        <taxon>Clostridia</taxon>
        <taxon>Halanaerobiales</taxon>
        <taxon>Halobacteroidaceae</taxon>
        <taxon>Orenia</taxon>
    </lineage>
</organism>
<evidence type="ECO:0000313" key="14">
    <source>
        <dbReference type="EMBL" id="SNY10279.1"/>
    </source>
</evidence>
<protein>
    <recommendedName>
        <fullName evidence="12">Probable dual-specificity RNA methyltransferase RlmN</fullName>
        <ecNumber evidence="12">2.1.1.192</ecNumber>
    </recommendedName>
    <alternativeName>
        <fullName evidence="12">23S rRNA (adenine(2503)-C(2))-methyltransferase</fullName>
    </alternativeName>
    <alternativeName>
        <fullName evidence="12">23S rRNA m2A2503 methyltransferase</fullName>
    </alternativeName>
    <alternativeName>
        <fullName evidence="12">Ribosomal RNA large subunit methyltransferase N</fullName>
    </alternativeName>
    <alternativeName>
        <fullName evidence="12">tRNA (adenine(37)-C(2))-methyltransferase</fullName>
    </alternativeName>
    <alternativeName>
        <fullName evidence="12">tRNA m2A37 methyltransferase</fullName>
    </alternativeName>
</protein>
<feature type="domain" description="Radical SAM core" evidence="13">
    <location>
        <begin position="100"/>
        <end position="332"/>
    </location>
</feature>
<comment type="catalytic activity">
    <reaction evidence="12">
        <text>adenosine(37) in tRNA + 2 reduced [2Fe-2S]-[ferredoxin] + 2 S-adenosyl-L-methionine = 2-methyladenosine(37) in tRNA + 5'-deoxyadenosine + L-methionine + 2 oxidized [2Fe-2S]-[ferredoxin] + S-adenosyl-L-homocysteine</text>
        <dbReference type="Rhea" id="RHEA:43332"/>
        <dbReference type="Rhea" id="RHEA-COMP:10000"/>
        <dbReference type="Rhea" id="RHEA-COMP:10001"/>
        <dbReference type="Rhea" id="RHEA-COMP:10162"/>
        <dbReference type="Rhea" id="RHEA-COMP:10485"/>
        <dbReference type="ChEBI" id="CHEBI:17319"/>
        <dbReference type="ChEBI" id="CHEBI:33737"/>
        <dbReference type="ChEBI" id="CHEBI:33738"/>
        <dbReference type="ChEBI" id="CHEBI:57844"/>
        <dbReference type="ChEBI" id="CHEBI:57856"/>
        <dbReference type="ChEBI" id="CHEBI:59789"/>
        <dbReference type="ChEBI" id="CHEBI:74411"/>
        <dbReference type="ChEBI" id="CHEBI:74497"/>
        <dbReference type="EC" id="2.1.1.192"/>
    </reaction>
</comment>
<dbReference type="GO" id="GO:0000049">
    <property type="term" value="F:tRNA binding"/>
    <property type="evidence" value="ECO:0007669"/>
    <property type="project" value="UniProtKB-UniRule"/>
</dbReference>
<dbReference type="InterPro" id="IPR027492">
    <property type="entry name" value="RNA_MTrfase_RlmN"/>
</dbReference>
<feature type="binding site" evidence="12">
    <location>
        <position position="292"/>
    </location>
    <ligand>
        <name>S-adenosyl-L-methionine</name>
        <dbReference type="ChEBI" id="CHEBI:59789"/>
    </ligand>
</feature>
<comment type="similarity">
    <text evidence="12">Belongs to the radical SAM superfamily. RlmN family.</text>
</comment>
<feature type="binding site" evidence="12">
    <location>
        <begin position="216"/>
        <end position="218"/>
    </location>
    <ligand>
        <name>S-adenosyl-L-methionine</name>
        <dbReference type="ChEBI" id="CHEBI:59789"/>
    </ligand>
</feature>
<keyword evidence="3 12" id="KW-0963">Cytoplasm</keyword>
<keyword evidence="5 12" id="KW-0489">Methyltransferase</keyword>
<comment type="miscellaneous">
    <text evidence="12">Reaction proceeds by a ping-pong mechanism involving intermediate methylation of a conserved cysteine residue.</text>
</comment>
<evidence type="ECO:0000313" key="15">
    <source>
        <dbReference type="Proteomes" id="UP000219573"/>
    </source>
</evidence>
<dbReference type="GO" id="GO:0005737">
    <property type="term" value="C:cytoplasm"/>
    <property type="evidence" value="ECO:0007669"/>
    <property type="project" value="UniProtKB-SubCell"/>
</dbReference>
<comment type="cofactor">
    <cofactor evidence="12">
        <name>[4Fe-4S] cluster</name>
        <dbReference type="ChEBI" id="CHEBI:49883"/>
    </cofactor>
    <text evidence="12">Binds 1 [4Fe-4S] cluster. The cluster is coordinated with 3 cysteines and an exchangeable S-adenosyl-L-methionine.</text>
</comment>
<dbReference type="Proteomes" id="UP000219573">
    <property type="component" value="Unassembled WGS sequence"/>
</dbReference>
<feature type="binding site" evidence="12">
    <location>
        <begin position="161"/>
        <end position="162"/>
    </location>
    <ligand>
        <name>S-adenosyl-L-methionine</name>
        <dbReference type="ChEBI" id="CHEBI:59789"/>
    </ligand>
</feature>
<evidence type="ECO:0000256" key="2">
    <source>
        <dbReference type="ARBA" id="ARBA00022485"/>
    </source>
</evidence>
<dbReference type="GO" id="GO:0070040">
    <property type="term" value="F:rRNA (adenine(2503)-C2-)-methyltransferase activity"/>
    <property type="evidence" value="ECO:0007669"/>
    <property type="project" value="UniProtKB-UniRule"/>
</dbReference>
<evidence type="ECO:0000256" key="7">
    <source>
        <dbReference type="ARBA" id="ARBA00022691"/>
    </source>
</evidence>
<keyword evidence="8 12" id="KW-0819">tRNA processing</keyword>
<dbReference type="Pfam" id="PF04055">
    <property type="entry name" value="Radical_SAM"/>
    <property type="match status" value="1"/>
</dbReference>
<evidence type="ECO:0000256" key="9">
    <source>
        <dbReference type="ARBA" id="ARBA00022723"/>
    </source>
</evidence>
<dbReference type="InterPro" id="IPR058240">
    <property type="entry name" value="rSAM_sf"/>
</dbReference>
<feature type="binding site" evidence="12">
    <location>
        <position position="114"/>
    </location>
    <ligand>
        <name>[4Fe-4S] cluster</name>
        <dbReference type="ChEBI" id="CHEBI:49883"/>
        <note>4Fe-4S-S-AdoMet</note>
    </ligand>
</feature>
<dbReference type="STRING" id="1413210.U472_01650"/>
<dbReference type="AlphaFoldDB" id="A0A285FG59"/>
<accession>A0A285FG59</accession>
<keyword evidence="15" id="KW-1185">Reference proteome</keyword>
<evidence type="ECO:0000256" key="1">
    <source>
        <dbReference type="ARBA" id="ARBA00004496"/>
    </source>
</evidence>
<comment type="caution">
    <text evidence="12">Lacks conserved residue(s) required for the propagation of feature annotation.</text>
</comment>
<keyword evidence="4 12" id="KW-0698">rRNA processing</keyword>
<dbReference type="InterPro" id="IPR007197">
    <property type="entry name" value="rSAM"/>
</dbReference>
<keyword evidence="9 12" id="KW-0479">Metal-binding</keyword>
<dbReference type="InterPro" id="IPR004383">
    <property type="entry name" value="rRNA_lsu_MTrfase_RlmN/Cfr"/>
</dbReference>
<keyword evidence="2 12" id="KW-0004">4Fe-4S</keyword>
<feature type="active site" description="Proton acceptor" evidence="12">
    <location>
        <position position="93"/>
    </location>
</feature>
<comment type="catalytic activity">
    <reaction evidence="12">
        <text>adenosine(2503) in 23S rRNA + 2 reduced [2Fe-2S]-[ferredoxin] + 2 S-adenosyl-L-methionine = 2-methyladenosine(2503) in 23S rRNA + 5'-deoxyadenosine + L-methionine + 2 oxidized [2Fe-2S]-[ferredoxin] + S-adenosyl-L-homocysteine</text>
        <dbReference type="Rhea" id="RHEA:42916"/>
        <dbReference type="Rhea" id="RHEA-COMP:10000"/>
        <dbReference type="Rhea" id="RHEA-COMP:10001"/>
        <dbReference type="Rhea" id="RHEA-COMP:10152"/>
        <dbReference type="Rhea" id="RHEA-COMP:10282"/>
        <dbReference type="ChEBI" id="CHEBI:17319"/>
        <dbReference type="ChEBI" id="CHEBI:33737"/>
        <dbReference type="ChEBI" id="CHEBI:33738"/>
        <dbReference type="ChEBI" id="CHEBI:57844"/>
        <dbReference type="ChEBI" id="CHEBI:57856"/>
        <dbReference type="ChEBI" id="CHEBI:59789"/>
        <dbReference type="ChEBI" id="CHEBI:74411"/>
        <dbReference type="ChEBI" id="CHEBI:74497"/>
        <dbReference type="EC" id="2.1.1.192"/>
    </reaction>
</comment>
<dbReference type="Pfam" id="PF21016">
    <property type="entry name" value="RlmN_N"/>
    <property type="match status" value="1"/>
</dbReference>
<keyword evidence="10 12" id="KW-0408">Iron</keyword>
<dbReference type="EMBL" id="OBDZ01000002">
    <property type="protein sequence ID" value="SNY10279.1"/>
    <property type="molecule type" value="Genomic_DNA"/>
</dbReference>
<dbReference type="InterPro" id="IPR040072">
    <property type="entry name" value="Methyltransferase_A"/>
</dbReference>
<evidence type="ECO:0000256" key="5">
    <source>
        <dbReference type="ARBA" id="ARBA00022603"/>
    </source>
</evidence>
<evidence type="ECO:0000256" key="4">
    <source>
        <dbReference type="ARBA" id="ARBA00022552"/>
    </source>
</evidence>
<dbReference type="InterPro" id="IPR013785">
    <property type="entry name" value="Aldolase_TIM"/>
</dbReference>
<dbReference type="SUPFAM" id="SSF102114">
    <property type="entry name" value="Radical SAM enzymes"/>
    <property type="match status" value="1"/>
</dbReference>
<dbReference type="Gene3D" id="3.20.20.70">
    <property type="entry name" value="Aldolase class I"/>
    <property type="match status" value="1"/>
</dbReference>
<dbReference type="PIRSF" id="PIRSF006004">
    <property type="entry name" value="CHP00048"/>
    <property type="match status" value="1"/>
</dbReference>
<dbReference type="Gene3D" id="1.10.150.530">
    <property type="match status" value="1"/>
</dbReference>
<proteinExistence type="inferred from homology"/>
<reference evidence="15" key="1">
    <citation type="submission" date="2017-09" db="EMBL/GenBank/DDBJ databases">
        <authorList>
            <person name="Varghese N."/>
            <person name="Submissions S."/>
        </authorList>
    </citation>
    <scope>NUCLEOTIDE SEQUENCE [LARGE SCALE GENOMIC DNA]</scope>
    <source>
        <strain evidence="15">MSL47</strain>
    </source>
</reference>
<dbReference type="CDD" id="cd01335">
    <property type="entry name" value="Radical_SAM"/>
    <property type="match status" value="1"/>
</dbReference>
<name>A0A285FG59_9FIRM</name>
<dbReference type="PANTHER" id="PTHR30544:SF5">
    <property type="entry name" value="RADICAL SAM CORE DOMAIN-CONTAINING PROTEIN"/>
    <property type="match status" value="1"/>
</dbReference>
<dbReference type="GO" id="GO:0046872">
    <property type="term" value="F:metal ion binding"/>
    <property type="evidence" value="ECO:0007669"/>
    <property type="project" value="UniProtKB-KW"/>
</dbReference>
<dbReference type="GO" id="GO:0051539">
    <property type="term" value="F:4 iron, 4 sulfur cluster binding"/>
    <property type="evidence" value="ECO:0007669"/>
    <property type="project" value="UniProtKB-UniRule"/>
</dbReference>
<dbReference type="InterPro" id="IPR048641">
    <property type="entry name" value="RlmN_N"/>
</dbReference>
<dbReference type="GO" id="GO:0070475">
    <property type="term" value="P:rRNA base methylation"/>
    <property type="evidence" value="ECO:0007669"/>
    <property type="project" value="UniProtKB-UniRule"/>
</dbReference>
<sequence>MGERVDLMGLSLEELKEVVSSLGEASFRAKQLFNWIYDKKVIDFSQMSNLSKGLRDKLVNRAYISQLEVIASQESKDGTIKYLFELEDGQRIESVFMPYQDNRRSVCISTQVGCGMGCNFCATGLNGLTRNLSSGEIINQIISIARLRDEEISNVVLMGMGEPLANYNQVLKAISLMNDGNGLNIGMRRITLSTCGLVAEIKSLAEEELQLTLAISLHASNNRLRSQMMPINDRYPLEDLLESCRYYIEKTGRRISFEYSLVKGVNDSPKDARELAKLLSGILCHVNLIPINQVEGLEYSKPDRNRINNFKAELEHEGIAVTVRVERGADIAAACGQLQAKEAKR</sequence>
<evidence type="ECO:0000256" key="8">
    <source>
        <dbReference type="ARBA" id="ARBA00022694"/>
    </source>
</evidence>
<dbReference type="SFLD" id="SFLDF00275">
    <property type="entry name" value="adenosine_C2_methyltransferase"/>
    <property type="match status" value="1"/>
</dbReference>
<dbReference type="PROSITE" id="PS51918">
    <property type="entry name" value="RADICAL_SAM"/>
    <property type="match status" value="1"/>
</dbReference>
<keyword evidence="7 12" id="KW-0949">S-adenosyl-L-methionine</keyword>
<keyword evidence="11 12" id="KW-0411">Iron-sulfur</keyword>
<comment type="function">
    <text evidence="12">Specifically methylates position 2 of adenine 2503 in 23S rRNA and position 2 of adenine 37 in tRNAs.</text>
</comment>
<dbReference type="SFLD" id="SFLDS00029">
    <property type="entry name" value="Radical_SAM"/>
    <property type="match status" value="1"/>
</dbReference>
<dbReference type="NCBIfam" id="TIGR00048">
    <property type="entry name" value="rRNA_mod_RlmN"/>
    <property type="match status" value="1"/>
</dbReference>
<dbReference type="OrthoDB" id="9793973at2"/>
<dbReference type="EC" id="2.1.1.192" evidence="12"/>
<evidence type="ECO:0000256" key="10">
    <source>
        <dbReference type="ARBA" id="ARBA00023004"/>
    </source>
</evidence>
<gene>
    <name evidence="12" type="primary">rlmN</name>
    <name evidence="14" type="ORF">SAMN06265827_10251</name>
</gene>
<dbReference type="RefSeq" id="WP_097016330.1">
    <property type="nucleotide sequence ID" value="NZ_OBDZ01000002.1"/>
</dbReference>
<dbReference type="HAMAP" id="MF_01849">
    <property type="entry name" value="RNA_methyltr_RlmN"/>
    <property type="match status" value="1"/>
</dbReference>
<dbReference type="GO" id="GO:0002935">
    <property type="term" value="F:tRNA (adenine(37)-C2)-methyltransferase activity"/>
    <property type="evidence" value="ECO:0007669"/>
    <property type="project" value="UniProtKB-UniRule"/>
</dbReference>
<dbReference type="GO" id="GO:0030488">
    <property type="term" value="P:tRNA methylation"/>
    <property type="evidence" value="ECO:0007669"/>
    <property type="project" value="UniProtKB-UniRule"/>
</dbReference>
<keyword evidence="12" id="KW-1015">Disulfide bond</keyword>
<dbReference type="SFLD" id="SFLDG01062">
    <property type="entry name" value="methyltransferase_(Class_A)"/>
    <property type="match status" value="1"/>
</dbReference>
<evidence type="ECO:0000259" key="13">
    <source>
        <dbReference type="PROSITE" id="PS51918"/>
    </source>
</evidence>
<dbReference type="GO" id="GO:0019843">
    <property type="term" value="F:rRNA binding"/>
    <property type="evidence" value="ECO:0007669"/>
    <property type="project" value="UniProtKB-UniRule"/>
</dbReference>
<comment type="subcellular location">
    <subcellularLocation>
        <location evidence="1 12">Cytoplasm</location>
    </subcellularLocation>
</comment>
<dbReference type="FunFam" id="3.20.20.70:FF:000014">
    <property type="entry name" value="Probable dual-specificity RNA methyltransferase RlmN"/>
    <property type="match status" value="1"/>
</dbReference>
<feature type="binding site" evidence="12">
    <location>
        <position position="121"/>
    </location>
    <ligand>
        <name>[4Fe-4S] cluster</name>
        <dbReference type="ChEBI" id="CHEBI:49883"/>
        <note>4Fe-4S-S-AdoMet</note>
    </ligand>
</feature>
<evidence type="ECO:0000256" key="3">
    <source>
        <dbReference type="ARBA" id="ARBA00022490"/>
    </source>
</evidence>
<keyword evidence="6 12" id="KW-0808">Transferase</keyword>
<feature type="active site" description="S-methylcysteine intermediate" evidence="12">
    <location>
        <position position="335"/>
    </location>
</feature>
<evidence type="ECO:0000256" key="12">
    <source>
        <dbReference type="HAMAP-Rule" id="MF_01849"/>
    </source>
</evidence>
<feature type="binding site" evidence="12">
    <location>
        <position position="193"/>
    </location>
    <ligand>
        <name>S-adenosyl-L-methionine</name>
        <dbReference type="ChEBI" id="CHEBI:59789"/>
    </ligand>
</feature>
<evidence type="ECO:0000256" key="11">
    <source>
        <dbReference type="ARBA" id="ARBA00023014"/>
    </source>
</evidence>
<evidence type="ECO:0000256" key="6">
    <source>
        <dbReference type="ARBA" id="ARBA00022679"/>
    </source>
</evidence>
<feature type="binding site" evidence="12">
    <location>
        <position position="118"/>
    </location>
    <ligand>
        <name>[4Fe-4S] cluster</name>
        <dbReference type="ChEBI" id="CHEBI:49883"/>
        <note>4Fe-4S-S-AdoMet</note>
    </ligand>
</feature>